<comment type="subunit">
    <text evidence="3">Homodimer.</text>
</comment>
<dbReference type="InterPro" id="IPR013786">
    <property type="entry name" value="AcylCoA_DH/ox_N"/>
</dbReference>
<dbReference type="Pfam" id="PF02771">
    <property type="entry name" value="Acyl-CoA_dh_N"/>
    <property type="match status" value="1"/>
</dbReference>
<comment type="similarity">
    <text evidence="2 7">Belongs to the acyl-CoA dehydrogenase family.</text>
</comment>
<dbReference type="InterPro" id="IPR006091">
    <property type="entry name" value="Acyl-CoA_Oxase/DH_mid-dom"/>
</dbReference>
<dbReference type="PANTHER" id="PTHR48083">
    <property type="entry name" value="MEDIUM-CHAIN SPECIFIC ACYL-COA DEHYDROGENASE, MITOCHONDRIAL-RELATED"/>
    <property type="match status" value="1"/>
</dbReference>
<feature type="domain" description="Acyl-CoA oxidase/dehydrogenase middle" evidence="9">
    <location>
        <begin position="138"/>
        <end position="235"/>
    </location>
</feature>
<dbReference type="Gene3D" id="2.40.110.10">
    <property type="entry name" value="Butyryl-CoA Dehydrogenase, subunit A, domain 2"/>
    <property type="match status" value="1"/>
</dbReference>
<gene>
    <name evidence="11" type="ORF">FGS76_05275</name>
</gene>
<dbReference type="SUPFAM" id="SSF56645">
    <property type="entry name" value="Acyl-CoA dehydrogenase NM domain-like"/>
    <property type="match status" value="1"/>
</dbReference>
<dbReference type="SUPFAM" id="SSF47203">
    <property type="entry name" value="Acyl-CoA dehydrogenase C-terminal domain-like"/>
    <property type="match status" value="1"/>
</dbReference>
<dbReference type="PANTHER" id="PTHR48083:SF13">
    <property type="entry name" value="ACYL-COA DEHYDROGENASE FAMILY MEMBER 11"/>
    <property type="match status" value="1"/>
</dbReference>
<evidence type="ECO:0000313" key="11">
    <source>
        <dbReference type="EMBL" id="TMW14028.1"/>
    </source>
</evidence>
<reference evidence="11 12" key="1">
    <citation type="submission" date="2019-05" db="EMBL/GenBank/DDBJ databases">
        <title>Genome of Alcanivorax gelatiniphagus, an oil degrading marine bacteria.</title>
        <authorList>
            <person name="Kwon K.K."/>
        </authorList>
    </citation>
    <scope>NUCLEOTIDE SEQUENCE [LARGE SCALE GENOMIC DNA]</scope>
    <source>
        <strain evidence="11 12">MEBiC 08158</strain>
    </source>
</reference>
<evidence type="ECO:0000256" key="5">
    <source>
        <dbReference type="ARBA" id="ARBA00022827"/>
    </source>
</evidence>
<feature type="domain" description="Acyl-CoA dehydrogenase/oxidase N-terminal" evidence="10">
    <location>
        <begin position="13"/>
        <end position="134"/>
    </location>
</feature>
<dbReference type="Pfam" id="PF02770">
    <property type="entry name" value="Acyl-CoA_dh_M"/>
    <property type="match status" value="1"/>
</dbReference>
<protein>
    <submittedName>
        <fullName evidence="11">Acyl-CoA dehydrogenase</fullName>
    </submittedName>
</protein>
<evidence type="ECO:0000256" key="1">
    <source>
        <dbReference type="ARBA" id="ARBA00001974"/>
    </source>
</evidence>
<name>A0ABY2XNK1_9GAMM</name>
<evidence type="ECO:0000256" key="2">
    <source>
        <dbReference type="ARBA" id="ARBA00009347"/>
    </source>
</evidence>
<evidence type="ECO:0000256" key="7">
    <source>
        <dbReference type="RuleBase" id="RU362125"/>
    </source>
</evidence>
<evidence type="ECO:0000256" key="6">
    <source>
        <dbReference type="ARBA" id="ARBA00023002"/>
    </source>
</evidence>
<keyword evidence="12" id="KW-1185">Reference proteome</keyword>
<dbReference type="InterPro" id="IPR037069">
    <property type="entry name" value="AcylCoA_DH/ox_N_sf"/>
</dbReference>
<evidence type="ECO:0000259" key="8">
    <source>
        <dbReference type="Pfam" id="PF00441"/>
    </source>
</evidence>
<dbReference type="InterPro" id="IPR036250">
    <property type="entry name" value="AcylCo_DH-like_C"/>
</dbReference>
<organism evidence="11 12">
    <name type="scientific">Alloalcanivorax gelatiniphagus</name>
    <dbReference type="NCBI Taxonomy" id="1194167"/>
    <lineage>
        <taxon>Bacteria</taxon>
        <taxon>Pseudomonadati</taxon>
        <taxon>Pseudomonadota</taxon>
        <taxon>Gammaproteobacteria</taxon>
        <taxon>Oceanospirillales</taxon>
        <taxon>Alcanivoracaceae</taxon>
        <taxon>Alloalcanivorax</taxon>
    </lineage>
</organism>
<evidence type="ECO:0000256" key="3">
    <source>
        <dbReference type="ARBA" id="ARBA00011738"/>
    </source>
</evidence>
<dbReference type="Pfam" id="PF00441">
    <property type="entry name" value="Acyl-CoA_dh_1"/>
    <property type="match status" value="1"/>
</dbReference>
<dbReference type="Gene3D" id="1.20.140.10">
    <property type="entry name" value="Butyryl-CoA Dehydrogenase, subunit A, domain 3"/>
    <property type="match status" value="1"/>
</dbReference>
<keyword evidence="4 7" id="KW-0285">Flavoprotein</keyword>
<dbReference type="InterPro" id="IPR050741">
    <property type="entry name" value="Acyl-CoA_dehydrogenase"/>
</dbReference>
<evidence type="ECO:0000313" key="12">
    <source>
        <dbReference type="Proteomes" id="UP000739180"/>
    </source>
</evidence>
<dbReference type="Proteomes" id="UP000739180">
    <property type="component" value="Unassembled WGS sequence"/>
</dbReference>
<dbReference type="InterPro" id="IPR009100">
    <property type="entry name" value="AcylCoA_DH/oxidase_NM_dom_sf"/>
</dbReference>
<accession>A0ABY2XNK1</accession>
<evidence type="ECO:0000256" key="4">
    <source>
        <dbReference type="ARBA" id="ARBA00022630"/>
    </source>
</evidence>
<proteinExistence type="inferred from homology"/>
<dbReference type="InterPro" id="IPR046373">
    <property type="entry name" value="Acyl-CoA_Oxase/DH_mid-dom_sf"/>
</dbReference>
<sequence>MNNLAMSEDARPLLDAVIKHIRDNVDPITEEFHRLGEGRAERFSYAPGQLELLEEAKDKAKANGLWNFFLPNAETGEGLSNLDYAYIAFELGKNPLASQTLNCSAPDTGNMEVLERVGTPEQKEKWLKPLLNGEIRSCFGMTEPKVASSDARNIETSAVLDGDDWVINGEKYYISGAGDPRCKIMICMVKTSPDAEPFRQQSQILVPMDTPGVQVLGPMRVFGHDHAPHGHMHIKLDNVRVPKDNILWGEGRGFEISQVRLGPGRIHHCMRSIGAAEKALDLVLERGMEREAFGKRIIDLGKNMELVGRARIEIEAMRMMVLKAARAMDVLGNKEARIWVSMAKAMVPEKVCQIIDQAIQIHGATGVSQWSPLSEMYMQQRTLRLADGPDEVHHNVVARNEVNRYRQTAG</sequence>
<evidence type="ECO:0000259" key="10">
    <source>
        <dbReference type="Pfam" id="PF02771"/>
    </source>
</evidence>
<evidence type="ECO:0000259" key="9">
    <source>
        <dbReference type="Pfam" id="PF02770"/>
    </source>
</evidence>
<comment type="cofactor">
    <cofactor evidence="1 7">
        <name>FAD</name>
        <dbReference type="ChEBI" id="CHEBI:57692"/>
    </cofactor>
</comment>
<keyword evidence="6 7" id="KW-0560">Oxidoreductase</keyword>
<dbReference type="EMBL" id="VCQT01000020">
    <property type="protein sequence ID" value="TMW14028.1"/>
    <property type="molecule type" value="Genomic_DNA"/>
</dbReference>
<comment type="caution">
    <text evidence="11">The sequence shown here is derived from an EMBL/GenBank/DDBJ whole genome shotgun (WGS) entry which is preliminary data.</text>
</comment>
<keyword evidence="5 7" id="KW-0274">FAD</keyword>
<dbReference type="InterPro" id="IPR009075">
    <property type="entry name" value="AcylCo_DH/oxidase_C"/>
</dbReference>
<dbReference type="Gene3D" id="1.10.540.10">
    <property type="entry name" value="Acyl-CoA dehydrogenase/oxidase, N-terminal domain"/>
    <property type="match status" value="1"/>
</dbReference>
<feature type="domain" description="Acyl-CoA dehydrogenase/oxidase C-terminal" evidence="8">
    <location>
        <begin position="251"/>
        <end position="400"/>
    </location>
</feature>